<feature type="transmembrane region" description="Helical" evidence="1">
    <location>
        <begin position="192"/>
        <end position="218"/>
    </location>
</feature>
<keyword evidence="1" id="KW-1133">Transmembrane helix</keyword>
<keyword evidence="1" id="KW-0472">Membrane</keyword>
<feature type="transmembrane region" description="Helical" evidence="1">
    <location>
        <begin position="300"/>
        <end position="318"/>
    </location>
</feature>
<reference evidence="2" key="1">
    <citation type="journal article" date="2023" name="Mol. Phylogenet. Evol.">
        <title>Genome-scale phylogeny and comparative genomics of the fungal order Sordariales.</title>
        <authorList>
            <person name="Hensen N."/>
            <person name="Bonometti L."/>
            <person name="Westerberg I."/>
            <person name="Brannstrom I.O."/>
            <person name="Guillou S."/>
            <person name="Cros-Aarteil S."/>
            <person name="Calhoun S."/>
            <person name="Haridas S."/>
            <person name="Kuo A."/>
            <person name="Mondo S."/>
            <person name="Pangilinan J."/>
            <person name="Riley R."/>
            <person name="LaButti K."/>
            <person name="Andreopoulos B."/>
            <person name="Lipzen A."/>
            <person name="Chen C."/>
            <person name="Yan M."/>
            <person name="Daum C."/>
            <person name="Ng V."/>
            <person name="Clum A."/>
            <person name="Steindorff A."/>
            <person name="Ohm R.A."/>
            <person name="Martin F."/>
            <person name="Silar P."/>
            <person name="Natvig D.O."/>
            <person name="Lalanne C."/>
            <person name="Gautier V."/>
            <person name="Ament-Velasquez S.L."/>
            <person name="Kruys A."/>
            <person name="Hutchinson M.I."/>
            <person name="Powell A.J."/>
            <person name="Barry K."/>
            <person name="Miller A.N."/>
            <person name="Grigoriev I.V."/>
            <person name="Debuchy R."/>
            <person name="Gladieux P."/>
            <person name="Hiltunen Thoren M."/>
            <person name="Johannesson H."/>
        </authorList>
    </citation>
    <scope>NUCLEOTIDE SEQUENCE</scope>
    <source>
        <strain evidence="2">CBS 958.72</strain>
    </source>
</reference>
<dbReference type="AlphaFoldDB" id="A0AAE0NB62"/>
<organism evidence="2 3">
    <name type="scientific">Lasiosphaeria ovina</name>
    <dbReference type="NCBI Taxonomy" id="92902"/>
    <lineage>
        <taxon>Eukaryota</taxon>
        <taxon>Fungi</taxon>
        <taxon>Dikarya</taxon>
        <taxon>Ascomycota</taxon>
        <taxon>Pezizomycotina</taxon>
        <taxon>Sordariomycetes</taxon>
        <taxon>Sordariomycetidae</taxon>
        <taxon>Sordariales</taxon>
        <taxon>Lasiosphaeriaceae</taxon>
        <taxon>Lasiosphaeria</taxon>
    </lineage>
</organism>
<keyword evidence="1" id="KW-0812">Transmembrane</keyword>
<feature type="transmembrane region" description="Helical" evidence="1">
    <location>
        <begin position="258"/>
        <end position="280"/>
    </location>
</feature>
<reference evidence="2" key="2">
    <citation type="submission" date="2023-06" db="EMBL/GenBank/DDBJ databases">
        <authorList>
            <consortium name="Lawrence Berkeley National Laboratory"/>
            <person name="Haridas S."/>
            <person name="Hensen N."/>
            <person name="Bonometti L."/>
            <person name="Westerberg I."/>
            <person name="Brannstrom I.O."/>
            <person name="Guillou S."/>
            <person name="Cros-Aarteil S."/>
            <person name="Calhoun S."/>
            <person name="Kuo A."/>
            <person name="Mondo S."/>
            <person name="Pangilinan J."/>
            <person name="Riley R."/>
            <person name="Labutti K."/>
            <person name="Andreopoulos B."/>
            <person name="Lipzen A."/>
            <person name="Chen C."/>
            <person name="Yanf M."/>
            <person name="Daum C."/>
            <person name="Ng V."/>
            <person name="Clum A."/>
            <person name="Steindorff A."/>
            <person name="Ohm R."/>
            <person name="Martin F."/>
            <person name="Silar P."/>
            <person name="Natvig D."/>
            <person name="Lalanne C."/>
            <person name="Gautier V."/>
            <person name="Ament-Velasquez S.L."/>
            <person name="Kruys A."/>
            <person name="Hutchinson M.I."/>
            <person name="Powell A.J."/>
            <person name="Barry K."/>
            <person name="Miller A.N."/>
            <person name="Grigoriev I.V."/>
            <person name="Debuchy R."/>
            <person name="Gladieux P."/>
            <person name="Thoren M.H."/>
            <person name="Johannesson H."/>
        </authorList>
    </citation>
    <scope>NUCLEOTIDE SEQUENCE</scope>
    <source>
        <strain evidence="2">CBS 958.72</strain>
    </source>
</reference>
<evidence type="ECO:0000313" key="3">
    <source>
        <dbReference type="Proteomes" id="UP001287356"/>
    </source>
</evidence>
<accession>A0AAE0NB62</accession>
<name>A0AAE0NB62_9PEZI</name>
<protein>
    <submittedName>
        <fullName evidence="2">Uncharacterized protein</fullName>
    </submittedName>
</protein>
<keyword evidence="3" id="KW-1185">Reference proteome</keyword>
<evidence type="ECO:0000256" key="1">
    <source>
        <dbReference type="SAM" id="Phobius"/>
    </source>
</evidence>
<feature type="transmembrane region" description="Helical" evidence="1">
    <location>
        <begin position="130"/>
        <end position="149"/>
    </location>
</feature>
<dbReference type="EMBL" id="JAULSN010000003">
    <property type="protein sequence ID" value="KAK3376828.1"/>
    <property type="molecule type" value="Genomic_DNA"/>
</dbReference>
<dbReference type="Proteomes" id="UP001287356">
    <property type="component" value="Unassembled WGS sequence"/>
</dbReference>
<gene>
    <name evidence="2" type="ORF">B0T24DRAFT_230306</name>
</gene>
<evidence type="ECO:0000313" key="2">
    <source>
        <dbReference type="EMBL" id="KAK3376828.1"/>
    </source>
</evidence>
<comment type="caution">
    <text evidence="2">The sequence shown here is derived from an EMBL/GenBank/DDBJ whole genome shotgun (WGS) entry which is preliminary data.</text>
</comment>
<feature type="transmembrane region" description="Helical" evidence="1">
    <location>
        <begin position="33"/>
        <end position="53"/>
    </location>
</feature>
<proteinExistence type="predicted"/>
<sequence length="469" mass="50720">MYVDPSAIGLMARDGAAAAIDCRSDFATDYYGLGVRLGVYFAWGASWIANTIVPSEFRPAADTSTIFLLALLIAMANDSMTRALSNLDGLILMHLCGGTVFGVLSLWGYRTRLYLNQGPRAVRAFGGFGTHIRLVLSLGVSIFGLWFWLYGVNGTLSSLGPDDGSEPPNSPECEVLYTFFFAKVRAAGGIRIYYIVVCVSCTVWFSIMFLVSSLAGLASFSNIRGLVQFNRWTSLNRAKYATGFNHKELKLMFKSLRVLNLFWLLFSAITVEITLNFNHVHNVLGGGDNGAGGLNLPSQLLPFLTGLFSFIRICYALFKEKWGGEKETTTATTATPSNDSLDNKEARGILAHPGSGATGPSDEVVEAVVLVSPRSVSFPQNQMASPLSPGFGGNVPGLPRADSYHIIARSLLVRYLVGFLPWLGIVVHPHTTKSSVISHVVSRGTGLSGVHNATIDETIVMPVKRDAES</sequence>
<feature type="transmembrane region" description="Helical" evidence="1">
    <location>
        <begin position="89"/>
        <end position="109"/>
    </location>
</feature>